<dbReference type="Pfam" id="PF14417">
    <property type="entry name" value="MEDS"/>
    <property type="match status" value="1"/>
</dbReference>
<reference evidence="3" key="1">
    <citation type="journal article" date="2019" name="Int. J. Syst. Evol. Microbiol.">
        <title>The Global Catalogue of Microorganisms (GCM) 10K type strain sequencing project: providing services to taxonomists for standard genome sequencing and annotation.</title>
        <authorList>
            <consortium name="The Broad Institute Genomics Platform"/>
            <consortium name="The Broad Institute Genome Sequencing Center for Infectious Disease"/>
            <person name="Wu L."/>
            <person name="Ma J."/>
        </authorList>
    </citation>
    <scope>NUCLEOTIDE SEQUENCE [LARGE SCALE GENOMIC DNA]</scope>
    <source>
        <strain evidence="3">JCM 8201</strain>
    </source>
</reference>
<dbReference type="InterPro" id="IPR002645">
    <property type="entry name" value="STAS_dom"/>
</dbReference>
<dbReference type="CDD" id="cd07043">
    <property type="entry name" value="STAS_anti-anti-sigma_factors"/>
    <property type="match status" value="1"/>
</dbReference>
<evidence type="ECO:0000259" key="1">
    <source>
        <dbReference type="PROSITE" id="PS50801"/>
    </source>
</evidence>
<dbReference type="InterPro" id="IPR036513">
    <property type="entry name" value="STAS_dom_sf"/>
</dbReference>
<dbReference type="Proteomes" id="UP001501842">
    <property type="component" value="Unassembled WGS sequence"/>
</dbReference>
<evidence type="ECO:0000313" key="3">
    <source>
        <dbReference type="Proteomes" id="UP001501842"/>
    </source>
</evidence>
<dbReference type="Pfam" id="PF13466">
    <property type="entry name" value="STAS_2"/>
    <property type="match status" value="1"/>
</dbReference>
<dbReference type="SUPFAM" id="SSF52091">
    <property type="entry name" value="SpoIIaa-like"/>
    <property type="match status" value="1"/>
</dbReference>
<sequence length="284" mass="31884">MFVRRSVRDLLPGDHAWLPFGSPDEQAHVIGAWIEQGLRTRDRVIYVTDAEHWELPGLYGRDLRPAIRAGFLSLIPVGEACLTGGMFDPEKMLQTLSDELAKAEEQEFRGVRFTSEMSWALAQPFGDTRVEVCEREMDERVAPSVTVTAICQTDLRRCSPAQFDLLAARHEVRVVPDPDFDDPVLSITRTYSPPGLRLRGELDAARHTHFVEALNSLPPGDDEIQLDLSELDFLSLGALRTMVEYTRRRGARSAVVLHRVPPGVRATLEVVGLHRLPGIRLDED</sequence>
<gene>
    <name evidence="2" type="ORF">GCM10010439_11470</name>
</gene>
<dbReference type="RefSeq" id="WP_344449111.1">
    <property type="nucleotide sequence ID" value="NZ_BAAATZ010000004.1"/>
</dbReference>
<dbReference type="PROSITE" id="PS50801">
    <property type="entry name" value="STAS"/>
    <property type="match status" value="1"/>
</dbReference>
<dbReference type="InterPro" id="IPR025847">
    <property type="entry name" value="MEDS_domain"/>
</dbReference>
<dbReference type="EMBL" id="BAAATZ010000004">
    <property type="protein sequence ID" value="GAA2721373.1"/>
    <property type="molecule type" value="Genomic_DNA"/>
</dbReference>
<protein>
    <recommendedName>
        <fullName evidence="1">STAS domain-containing protein</fullName>
    </recommendedName>
</protein>
<feature type="domain" description="STAS" evidence="1">
    <location>
        <begin position="196"/>
        <end position="284"/>
    </location>
</feature>
<keyword evidence="3" id="KW-1185">Reference proteome</keyword>
<comment type="caution">
    <text evidence="2">The sequence shown here is derived from an EMBL/GenBank/DDBJ whole genome shotgun (WGS) entry which is preliminary data.</text>
</comment>
<organism evidence="2 3">
    <name type="scientific">Actinocorallia aurantiaca</name>
    <dbReference type="NCBI Taxonomy" id="46204"/>
    <lineage>
        <taxon>Bacteria</taxon>
        <taxon>Bacillati</taxon>
        <taxon>Actinomycetota</taxon>
        <taxon>Actinomycetes</taxon>
        <taxon>Streptosporangiales</taxon>
        <taxon>Thermomonosporaceae</taxon>
        <taxon>Actinocorallia</taxon>
    </lineage>
</organism>
<dbReference type="Gene3D" id="3.30.750.24">
    <property type="entry name" value="STAS domain"/>
    <property type="match status" value="1"/>
</dbReference>
<name>A0ABP6GGU0_9ACTN</name>
<proteinExistence type="predicted"/>
<dbReference type="InterPro" id="IPR058548">
    <property type="entry name" value="MlaB-like_STAS"/>
</dbReference>
<accession>A0ABP6GGU0</accession>
<evidence type="ECO:0000313" key="2">
    <source>
        <dbReference type="EMBL" id="GAA2721373.1"/>
    </source>
</evidence>